<proteinExistence type="predicted"/>
<dbReference type="AlphaFoldDB" id="E1Y9F8"/>
<reference evidence="2" key="1">
    <citation type="journal article" date="2011" name="Environ. Microbiol.">
        <title>Genomic insights into the metabolic potential of the polycyclic aromatic hydrocarbon degrading sulfate-reducing Deltaproteobacterium N47.</title>
        <authorList>
            <person name="Bergmann F."/>
            <person name="Selesi D."/>
            <person name="Weinmaier T."/>
            <person name="Tischler P."/>
            <person name="Rattei T."/>
            <person name="Meckenstock R.U."/>
        </authorList>
    </citation>
    <scope>NUCLEOTIDE SEQUENCE</scope>
</reference>
<accession>E1Y9F8</accession>
<name>E1Y9F8_9BACT</name>
<evidence type="ECO:0000259" key="1">
    <source>
        <dbReference type="Pfam" id="PF26568"/>
    </source>
</evidence>
<gene>
    <name evidence="2" type="ORF">N47_A12310</name>
</gene>
<dbReference type="REBASE" id="35230">
    <property type="entry name" value="DspN47ORF12320P"/>
</dbReference>
<protein>
    <submittedName>
        <fullName evidence="2">Type-2 restriction enzyme BanI</fullName>
    </submittedName>
</protein>
<dbReference type="EMBL" id="FR695864">
    <property type="protein sequence ID" value="CBX27202.1"/>
    <property type="molecule type" value="Genomic_DNA"/>
</dbReference>
<dbReference type="InterPro" id="IPR058973">
    <property type="entry name" value="RE_BanI/HgiCI_C"/>
</dbReference>
<sequence>MQSEKDSDESIVDVCMLLLFGGSSINPGLPNEIVEKCIIGGMLGEKRTIEKFVKERYIWVSRITGGATANAMGYFAQNYVLEKLKKHLPSWDFSLKSIPNISQNAGKTDTQFDIVAKSPKNKYWAIEVSFQVTTNSTIERKSGQAQARQELLHRYGHRIAYVIDGAGNFERSSALQTILNFSDCSASYNDKDIKQLAIAIKKAEI</sequence>
<evidence type="ECO:0000313" key="2">
    <source>
        <dbReference type="EMBL" id="CBX27202.1"/>
    </source>
</evidence>
<dbReference type="Pfam" id="PF26568">
    <property type="entry name" value="RE_BanI_C"/>
    <property type="match status" value="1"/>
</dbReference>
<feature type="domain" description="BanI/HgiCI C-terminal" evidence="1">
    <location>
        <begin position="47"/>
        <end position="201"/>
    </location>
</feature>
<organism evidence="2">
    <name type="scientific">uncultured Desulfobacterium sp</name>
    <dbReference type="NCBI Taxonomy" id="201089"/>
    <lineage>
        <taxon>Bacteria</taxon>
        <taxon>Pseudomonadati</taxon>
        <taxon>Thermodesulfobacteriota</taxon>
        <taxon>Desulfobacteria</taxon>
        <taxon>Desulfobacterales</taxon>
        <taxon>Desulfobacteriaceae</taxon>
        <taxon>Desulfobacterium</taxon>
        <taxon>environmental samples</taxon>
    </lineage>
</organism>